<protein>
    <submittedName>
        <fullName evidence="1">Uncharacterized protein</fullName>
    </submittedName>
</protein>
<gene>
    <name evidence="1" type="ORF">DPEC_G00206500</name>
</gene>
<organism evidence="1 2">
    <name type="scientific">Dallia pectoralis</name>
    <name type="common">Alaska blackfish</name>
    <dbReference type="NCBI Taxonomy" id="75939"/>
    <lineage>
        <taxon>Eukaryota</taxon>
        <taxon>Metazoa</taxon>
        <taxon>Chordata</taxon>
        <taxon>Craniata</taxon>
        <taxon>Vertebrata</taxon>
        <taxon>Euteleostomi</taxon>
        <taxon>Actinopterygii</taxon>
        <taxon>Neopterygii</taxon>
        <taxon>Teleostei</taxon>
        <taxon>Protacanthopterygii</taxon>
        <taxon>Esociformes</taxon>
        <taxon>Umbridae</taxon>
        <taxon>Dallia</taxon>
    </lineage>
</organism>
<evidence type="ECO:0000313" key="2">
    <source>
        <dbReference type="Proteomes" id="UP001157502"/>
    </source>
</evidence>
<dbReference type="Proteomes" id="UP001157502">
    <property type="component" value="Chromosome 17"/>
</dbReference>
<keyword evidence="2" id="KW-1185">Reference proteome</keyword>
<reference evidence="1" key="1">
    <citation type="submission" date="2021-05" db="EMBL/GenBank/DDBJ databases">
        <authorList>
            <person name="Pan Q."/>
            <person name="Jouanno E."/>
            <person name="Zahm M."/>
            <person name="Klopp C."/>
            <person name="Cabau C."/>
            <person name="Louis A."/>
            <person name="Berthelot C."/>
            <person name="Parey E."/>
            <person name="Roest Crollius H."/>
            <person name="Montfort J."/>
            <person name="Robinson-Rechavi M."/>
            <person name="Bouchez O."/>
            <person name="Lampietro C."/>
            <person name="Lopez Roques C."/>
            <person name="Donnadieu C."/>
            <person name="Postlethwait J."/>
            <person name="Bobe J."/>
            <person name="Dillon D."/>
            <person name="Chandos A."/>
            <person name="von Hippel F."/>
            <person name="Guiguen Y."/>
        </authorList>
    </citation>
    <scope>NUCLEOTIDE SEQUENCE</scope>
    <source>
        <strain evidence="1">YG-Jan2019</strain>
    </source>
</reference>
<name>A0ACC2G4N5_DALPE</name>
<dbReference type="EMBL" id="CM055744">
    <property type="protein sequence ID" value="KAJ7998592.1"/>
    <property type="molecule type" value="Genomic_DNA"/>
</dbReference>
<comment type="caution">
    <text evidence="1">The sequence shown here is derived from an EMBL/GenBank/DDBJ whole genome shotgun (WGS) entry which is preliminary data.</text>
</comment>
<sequence length="176" mass="19347">MESKGDKKLSLVRDVEVLSEAPVSVRKLSAIPEYEPGPGNADISQTSNGPQQATEKDSSDTPLYTTNKYNMNSSDSLSSSSSSDSSHQADTADCAGVILYCLFCRFYDLFHILPATCEEITYRCCPSYRQFSLSMDAAPSNDCNCNCNFDCGLCDSCHETGEFLELAMEISEICYR</sequence>
<proteinExistence type="predicted"/>
<evidence type="ECO:0000313" key="1">
    <source>
        <dbReference type="EMBL" id="KAJ7998592.1"/>
    </source>
</evidence>
<accession>A0ACC2G4N5</accession>